<dbReference type="AlphaFoldDB" id="A0AAP5AK39"/>
<sequence length="287" mass="31742">MSVMSSGRCLTVALAVALSASACARTPPTEHKGTSNMAEATETGRTVDGYTYTNAPVEVKLGPHIFRIPANYLDSQIAPWPGEGVSLVIEWPDMKPTPPGARANPRANDFRKEIRVLIDYVDRIPIETSLERHASNEAITEAGSVERGDPSDRLDLRVPQPERFGLIPYDIDEARMAEYARVYEAKYGRPHPRNPASEDDWYIARSSNGALATFIKCDSAKESGDGLVVNGEELVDSQGDTVAGCVHYIVDLENSLSISLNYNRVFLKDWRAMELAVRDVLNRYKVK</sequence>
<feature type="chain" id="PRO_5042971027" description="Lipoprotein" evidence="1">
    <location>
        <begin position="25"/>
        <end position="287"/>
    </location>
</feature>
<dbReference type="EMBL" id="JAUTAS010000001">
    <property type="protein sequence ID" value="MDQ1110034.1"/>
    <property type="molecule type" value="Genomic_DNA"/>
</dbReference>
<protein>
    <recommendedName>
        <fullName evidence="4">Lipoprotein</fullName>
    </recommendedName>
</protein>
<evidence type="ECO:0000256" key="1">
    <source>
        <dbReference type="SAM" id="SignalP"/>
    </source>
</evidence>
<feature type="signal peptide" evidence="1">
    <location>
        <begin position="1"/>
        <end position="24"/>
    </location>
</feature>
<organism evidence="2 3">
    <name type="scientific">Stenotrophomonas rhizophila</name>
    <dbReference type="NCBI Taxonomy" id="216778"/>
    <lineage>
        <taxon>Bacteria</taxon>
        <taxon>Pseudomonadati</taxon>
        <taxon>Pseudomonadota</taxon>
        <taxon>Gammaproteobacteria</taxon>
        <taxon>Lysobacterales</taxon>
        <taxon>Lysobacteraceae</taxon>
        <taxon>Stenotrophomonas</taxon>
    </lineage>
</organism>
<comment type="caution">
    <text evidence="2">The sequence shown here is derived from an EMBL/GenBank/DDBJ whole genome shotgun (WGS) entry which is preliminary data.</text>
</comment>
<keyword evidence="1" id="KW-0732">Signal</keyword>
<accession>A0AAP5AK39</accession>
<dbReference type="Proteomes" id="UP001226084">
    <property type="component" value="Unassembled WGS sequence"/>
</dbReference>
<evidence type="ECO:0008006" key="4">
    <source>
        <dbReference type="Google" id="ProtNLM"/>
    </source>
</evidence>
<reference evidence="2" key="1">
    <citation type="submission" date="2023-07" db="EMBL/GenBank/DDBJ databases">
        <title>Functional and genomic diversity of the sorghum phyllosphere microbiome.</title>
        <authorList>
            <person name="Shade A."/>
        </authorList>
    </citation>
    <scope>NUCLEOTIDE SEQUENCE</scope>
    <source>
        <strain evidence="2">SORGH_AS_0457</strain>
    </source>
</reference>
<evidence type="ECO:0000313" key="3">
    <source>
        <dbReference type="Proteomes" id="UP001226084"/>
    </source>
</evidence>
<name>A0AAP5AK39_9GAMM</name>
<gene>
    <name evidence="2" type="ORF">QE424_003193</name>
</gene>
<dbReference type="CDD" id="cd20897">
    <property type="entry name" value="Smlt3025-like"/>
    <property type="match status" value="1"/>
</dbReference>
<dbReference type="InterPro" id="IPR049732">
    <property type="entry name" value="Smlt3025-like"/>
</dbReference>
<dbReference type="RefSeq" id="WP_307107547.1">
    <property type="nucleotide sequence ID" value="NZ_JAUTAS010000001.1"/>
</dbReference>
<proteinExistence type="predicted"/>
<evidence type="ECO:0000313" key="2">
    <source>
        <dbReference type="EMBL" id="MDQ1110034.1"/>
    </source>
</evidence>